<protein>
    <submittedName>
        <fullName evidence="1">Uncharacterized protein</fullName>
    </submittedName>
</protein>
<sequence>DTSNNEIIGDSFDIAVYLDRTYLDDRTLIPPGTEGRHKAFNIQADAVFTAFVILLVHGMPLNPETAHKTHATFAQRAGVRSWDDFAVRGEERVLKLVSFKAALEEFAKIYRRRDMGPFLEGDTPMYADLIVGAWLQFVKRTLPAEEWSQVQAWQDGLWGALDRALEQYAQVK</sequence>
<feature type="non-terminal residue" evidence="1">
    <location>
        <position position="1"/>
    </location>
</feature>
<keyword evidence="2" id="KW-1185">Reference proteome</keyword>
<reference evidence="1" key="1">
    <citation type="submission" date="2024-09" db="EMBL/GenBank/DDBJ databases">
        <title>Black Yeasts Isolated from many extreme environments.</title>
        <authorList>
            <person name="Coleine C."/>
            <person name="Stajich J.E."/>
            <person name="Selbmann L."/>
        </authorList>
    </citation>
    <scope>NUCLEOTIDE SEQUENCE</scope>
    <source>
        <strain evidence="1">CCFEE 5737</strain>
    </source>
</reference>
<name>A0ACC3D7F0_9PEZI</name>
<comment type="caution">
    <text evidence="1">The sequence shown here is derived from an EMBL/GenBank/DDBJ whole genome shotgun (WGS) entry which is preliminary data.</text>
</comment>
<evidence type="ECO:0000313" key="1">
    <source>
        <dbReference type="EMBL" id="KAK3063069.1"/>
    </source>
</evidence>
<accession>A0ACC3D7F0</accession>
<gene>
    <name evidence="1" type="ORF">LTS18_002810</name>
</gene>
<evidence type="ECO:0000313" key="2">
    <source>
        <dbReference type="Proteomes" id="UP001186974"/>
    </source>
</evidence>
<proteinExistence type="predicted"/>
<organism evidence="1 2">
    <name type="scientific">Coniosporium uncinatum</name>
    <dbReference type="NCBI Taxonomy" id="93489"/>
    <lineage>
        <taxon>Eukaryota</taxon>
        <taxon>Fungi</taxon>
        <taxon>Dikarya</taxon>
        <taxon>Ascomycota</taxon>
        <taxon>Pezizomycotina</taxon>
        <taxon>Dothideomycetes</taxon>
        <taxon>Dothideomycetes incertae sedis</taxon>
        <taxon>Coniosporium</taxon>
    </lineage>
</organism>
<dbReference type="Proteomes" id="UP001186974">
    <property type="component" value="Unassembled WGS sequence"/>
</dbReference>
<dbReference type="EMBL" id="JAWDJW010007008">
    <property type="protein sequence ID" value="KAK3063069.1"/>
    <property type="molecule type" value="Genomic_DNA"/>
</dbReference>